<dbReference type="GO" id="GO:0005737">
    <property type="term" value="C:cytoplasm"/>
    <property type="evidence" value="ECO:0007669"/>
    <property type="project" value="TreeGrafter"/>
</dbReference>
<dbReference type="InterPro" id="IPR051492">
    <property type="entry name" value="Dynamin-Rho_GEF"/>
</dbReference>
<comment type="caution">
    <text evidence="3">The sequence shown here is derived from an EMBL/GenBank/DDBJ whole genome shotgun (WGS) entry which is preliminary data.</text>
</comment>
<protein>
    <recommendedName>
        <fullName evidence="2">DH domain-containing protein</fullName>
    </recommendedName>
</protein>
<reference evidence="3" key="1">
    <citation type="submission" date="2022-07" db="EMBL/GenBank/DDBJ databases">
        <title>Genome Sequence of Agrocybe chaxingu.</title>
        <authorList>
            <person name="Buettner E."/>
        </authorList>
    </citation>
    <scope>NUCLEOTIDE SEQUENCE</scope>
    <source>
        <strain evidence="3">MP-N11</strain>
    </source>
</reference>
<feature type="region of interest" description="Disordered" evidence="1">
    <location>
        <begin position="124"/>
        <end position="159"/>
    </location>
</feature>
<gene>
    <name evidence="3" type="ORF">NLJ89_g11922</name>
</gene>
<dbReference type="AlphaFoldDB" id="A0A9W8MNZ1"/>
<feature type="compositionally biased region" description="Low complexity" evidence="1">
    <location>
        <begin position="61"/>
        <end position="85"/>
    </location>
</feature>
<dbReference type="InterPro" id="IPR035899">
    <property type="entry name" value="DBL_dom_sf"/>
</dbReference>
<sequence length="289" mass="30844">MRERHNSIPSLDGLIDPLLAAAIDDAATSAAMPPAVVDLKSLPARPDSPPRPTFDDSEQNPTTNPETPPSTATSSAAASVSSAPTLTKRQHALHEILSSERAYASDLALIRDVHIPLALGLSVPLTNIPSPPTSSSSGSSSRTHSTASDSSTASLGPPMTQDDTKIIFGNVTELALFADMFSEELELALGAVVEGGEGEDTVGALFLRIIPDLERPYKHYITRHPTALQHLHSLPQTPALTAYLTHTQTIASALSHAWDLASLLIKPVQRLLKRTCVWHVLGWRRSLGT</sequence>
<dbReference type="GO" id="GO:0031991">
    <property type="term" value="P:regulation of actomyosin contractile ring contraction"/>
    <property type="evidence" value="ECO:0007669"/>
    <property type="project" value="TreeGrafter"/>
</dbReference>
<dbReference type="GO" id="GO:0005085">
    <property type="term" value="F:guanyl-nucleotide exchange factor activity"/>
    <property type="evidence" value="ECO:0007669"/>
    <property type="project" value="InterPro"/>
</dbReference>
<evidence type="ECO:0000259" key="2">
    <source>
        <dbReference type="PROSITE" id="PS50010"/>
    </source>
</evidence>
<dbReference type="SUPFAM" id="SSF48065">
    <property type="entry name" value="DBL homology domain (DH-domain)"/>
    <property type="match status" value="1"/>
</dbReference>
<feature type="domain" description="DH" evidence="2">
    <location>
        <begin position="88"/>
        <end position="273"/>
    </location>
</feature>
<organism evidence="3 4">
    <name type="scientific">Agrocybe chaxingu</name>
    <dbReference type="NCBI Taxonomy" id="84603"/>
    <lineage>
        <taxon>Eukaryota</taxon>
        <taxon>Fungi</taxon>
        <taxon>Dikarya</taxon>
        <taxon>Basidiomycota</taxon>
        <taxon>Agaricomycotina</taxon>
        <taxon>Agaricomycetes</taxon>
        <taxon>Agaricomycetidae</taxon>
        <taxon>Agaricales</taxon>
        <taxon>Agaricineae</taxon>
        <taxon>Strophariaceae</taxon>
        <taxon>Agrocybe</taxon>
    </lineage>
</organism>
<evidence type="ECO:0000313" key="3">
    <source>
        <dbReference type="EMBL" id="KAJ3485156.1"/>
    </source>
</evidence>
<dbReference type="PANTHER" id="PTHR22834">
    <property type="entry name" value="NUCLEAR FUSION PROTEIN FUS2"/>
    <property type="match status" value="1"/>
</dbReference>
<feature type="region of interest" description="Disordered" evidence="1">
    <location>
        <begin position="38"/>
        <end position="85"/>
    </location>
</feature>
<dbReference type="Proteomes" id="UP001148786">
    <property type="component" value="Unassembled WGS sequence"/>
</dbReference>
<evidence type="ECO:0000313" key="4">
    <source>
        <dbReference type="Proteomes" id="UP001148786"/>
    </source>
</evidence>
<evidence type="ECO:0000256" key="1">
    <source>
        <dbReference type="SAM" id="MobiDB-lite"/>
    </source>
</evidence>
<dbReference type="PANTHER" id="PTHR22834:SF20">
    <property type="entry name" value="SH3 DOMAIN-CONTAINING PROTEIN"/>
    <property type="match status" value="1"/>
</dbReference>
<dbReference type="GO" id="GO:0032955">
    <property type="term" value="P:regulation of division septum assembly"/>
    <property type="evidence" value="ECO:0007669"/>
    <property type="project" value="TreeGrafter"/>
</dbReference>
<accession>A0A9W8MNZ1</accession>
<dbReference type="OrthoDB" id="10256089at2759"/>
<dbReference type="EMBL" id="JANKHO010003231">
    <property type="protein sequence ID" value="KAJ3485156.1"/>
    <property type="molecule type" value="Genomic_DNA"/>
</dbReference>
<dbReference type="Gene3D" id="1.20.900.10">
    <property type="entry name" value="Dbl homology (DH) domain"/>
    <property type="match status" value="1"/>
</dbReference>
<dbReference type="InterPro" id="IPR000219">
    <property type="entry name" value="DH_dom"/>
</dbReference>
<name>A0A9W8MNZ1_9AGAR</name>
<feature type="compositionally biased region" description="Low complexity" evidence="1">
    <location>
        <begin position="133"/>
        <end position="154"/>
    </location>
</feature>
<keyword evidence="4" id="KW-1185">Reference proteome</keyword>
<dbReference type="Pfam" id="PF00621">
    <property type="entry name" value="RhoGEF"/>
    <property type="match status" value="1"/>
</dbReference>
<dbReference type="PROSITE" id="PS50010">
    <property type="entry name" value="DH_2"/>
    <property type="match status" value="1"/>
</dbReference>
<proteinExistence type="predicted"/>